<name>A0AB40AN05_DIOCR</name>
<evidence type="ECO:0000256" key="6">
    <source>
        <dbReference type="ARBA" id="ARBA00022989"/>
    </source>
</evidence>
<evidence type="ECO:0000256" key="2">
    <source>
        <dbReference type="ARBA" id="ARBA00022614"/>
    </source>
</evidence>
<gene>
    <name evidence="11" type="primary">LOC120251808</name>
</gene>
<keyword evidence="6" id="KW-1133">Transmembrane helix</keyword>
<dbReference type="AlphaFoldDB" id="A0AB40AN05"/>
<dbReference type="SUPFAM" id="SSF52058">
    <property type="entry name" value="L domain-like"/>
    <property type="match status" value="1"/>
</dbReference>
<evidence type="ECO:0000256" key="3">
    <source>
        <dbReference type="ARBA" id="ARBA00022692"/>
    </source>
</evidence>
<evidence type="ECO:0000256" key="7">
    <source>
        <dbReference type="ARBA" id="ARBA00023136"/>
    </source>
</evidence>
<dbReference type="RefSeq" id="XP_039116430.1">
    <property type="nucleotide sequence ID" value="XM_039260496.1"/>
</dbReference>
<dbReference type="InterPro" id="IPR032675">
    <property type="entry name" value="LRR_dom_sf"/>
</dbReference>
<dbReference type="PANTHER" id="PTHR48063:SF112">
    <property type="entry name" value="RECEPTOR LIKE PROTEIN 30-LIKE"/>
    <property type="match status" value="1"/>
</dbReference>
<dbReference type="InterPro" id="IPR013210">
    <property type="entry name" value="LRR_N_plant-typ"/>
</dbReference>
<organism evidence="10 11">
    <name type="scientific">Dioscorea cayennensis subsp. rotundata</name>
    <name type="common">White Guinea yam</name>
    <name type="synonym">Dioscorea rotundata</name>
    <dbReference type="NCBI Taxonomy" id="55577"/>
    <lineage>
        <taxon>Eukaryota</taxon>
        <taxon>Viridiplantae</taxon>
        <taxon>Streptophyta</taxon>
        <taxon>Embryophyta</taxon>
        <taxon>Tracheophyta</taxon>
        <taxon>Spermatophyta</taxon>
        <taxon>Magnoliopsida</taxon>
        <taxon>Liliopsida</taxon>
        <taxon>Dioscoreales</taxon>
        <taxon>Dioscoreaceae</taxon>
        <taxon>Dioscorea</taxon>
    </lineage>
</organism>
<dbReference type="GO" id="GO:0016020">
    <property type="term" value="C:membrane"/>
    <property type="evidence" value="ECO:0007669"/>
    <property type="project" value="UniProtKB-SubCell"/>
</dbReference>
<keyword evidence="10" id="KW-1185">Reference proteome</keyword>
<reference evidence="11" key="2">
    <citation type="submission" date="2025-08" db="UniProtKB">
        <authorList>
            <consortium name="RefSeq"/>
        </authorList>
    </citation>
    <scope>IDENTIFICATION</scope>
</reference>
<evidence type="ECO:0000256" key="8">
    <source>
        <dbReference type="ARBA" id="ARBA00023180"/>
    </source>
</evidence>
<accession>A0AB40AN05</accession>
<keyword evidence="4" id="KW-0732">Signal</keyword>
<keyword evidence="8" id="KW-0325">Glycoprotein</keyword>
<evidence type="ECO:0000256" key="4">
    <source>
        <dbReference type="ARBA" id="ARBA00022729"/>
    </source>
</evidence>
<sequence>MINSKCLEIERQTLLQFKSGLSDPAHRLSSWIGDDCYSWVGITCSNDITKHVVKLDLQNVVILQSYYISSFYTSCDINKALGGKLDPTLVNLQQLHFLDLSCNYFNGIHIPEFMGSFQKLEYLSLSQAGFIGIIPHQFGNLSALKFLDLSYNYIHGNFLIIDNAGWLSGLTSLKYLNLSYVDMSHASNWLSAINMLPSLLDIHLSECGLHFPTLNLQYLNFTSLSTLDLSANSINSTLPNWLFNVSNLEYLYLGDNEFKGKIPSNIQKLDISQSSLLVL</sequence>
<evidence type="ECO:0000256" key="1">
    <source>
        <dbReference type="ARBA" id="ARBA00004479"/>
    </source>
</evidence>
<comment type="subcellular location">
    <subcellularLocation>
        <location evidence="1">Membrane</location>
        <topology evidence="1">Single-pass type I membrane protein</topology>
    </subcellularLocation>
</comment>
<dbReference type="Proteomes" id="UP001515500">
    <property type="component" value="Chromosome 1"/>
</dbReference>
<dbReference type="Pfam" id="PF08263">
    <property type="entry name" value="LRRNT_2"/>
    <property type="match status" value="1"/>
</dbReference>
<evidence type="ECO:0000256" key="5">
    <source>
        <dbReference type="ARBA" id="ARBA00022737"/>
    </source>
</evidence>
<proteinExistence type="predicted"/>
<evidence type="ECO:0000313" key="10">
    <source>
        <dbReference type="Proteomes" id="UP001515500"/>
    </source>
</evidence>
<keyword evidence="7" id="KW-0472">Membrane</keyword>
<keyword evidence="2" id="KW-0433">Leucine-rich repeat</keyword>
<dbReference type="InterPro" id="IPR046956">
    <property type="entry name" value="RLP23-like"/>
</dbReference>
<dbReference type="Gene3D" id="3.80.10.10">
    <property type="entry name" value="Ribonuclease Inhibitor"/>
    <property type="match status" value="2"/>
</dbReference>
<keyword evidence="5" id="KW-0677">Repeat</keyword>
<evidence type="ECO:0000313" key="11">
    <source>
        <dbReference type="RefSeq" id="XP_039116430.1"/>
    </source>
</evidence>
<dbReference type="GeneID" id="120251808"/>
<evidence type="ECO:0000259" key="9">
    <source>
        <dbReference type="Pfam" id="PF08263"/>
    </source>
</evidence>
<reference evidence="10" key="1">
    <citation type="submission" date="2025-05" db="UniProtKB">
        <authorList>
            <consortium name="RefSeq"/>
        </authorList>
    </citation>
    <scope>NUCLEOTIDE SEQUENCE [LARGE SCALE GENOMIC DNA]</scope>
</reference>
<dbReference type="Pfam" id="PF13855">
    <property type="entry name" value="LRR_8"/>
    <property type="match status" value="1"/>
</dbReference>
<dbReference type="Pfam" id="PF00560">
    <property type="entry name" value="LRR_1"/>
    <property type="match status" value="2"/>
</dbReference>
<dbReference type="PANTHER" id="PTHR48063">
    <property type="entry name" value="LRR RECEPTOR-LIKE KINASE"/>
    <property type="match status" value="1"/>
</dbReference>
<protein>
    <submittedName>
        <fullName evidence="11">Receptor-like protein EIX2</fullName>
    </submittedName>
</protein>
<feature type="domain" description="Leucine-rich repeat-containing N-terminal plant-type" evidence="9">
    <location>
        <begin position="10"/>
        <end position="45"/>
    </location>
</feature>
<keyword evidence="3" id="KW-0812">Transmembrane</keyword>
<dbReference type="InterPro" id="IPR001611">
    <property type="entry name" value="Leu-rich_rpt"/>
</dbReference>